<dbReference type="InterPro" id="IPR005119">
    <property type="entry name" value="LysR_subst-bd"/>
</dbReference>
<keyword evidence="3" id="KW-0238">DNA-binding</keyword>
<dbReference type="Gene3D" id="3.40.190.10">
    <property type="entry name" value="Periplasmic binding protein-like II"/>
    <property type="match status" value="2"/>
</dbReference>
<sequence length="314" mass="34313">MNPLNRLHLNNLRAVEAVARTGALRLAATELGITPGAVSQQVARAEETLGHRLFDRRPEGLRPLPGTEEFFRLLTSGFRQLTAAAELGRRDRGGQLSLSCAPIFAARWLIWRLPGFYRDFPDIKVRLDSQAALADPNDGEIDFAIRIGRGPYPGLRAQALFALRIVPVCSPEMARTITSQQDFASVPIIRDTNAMFTWDDWLAPEGAGGLPLRDGPEFSEASLCLDAAMSGAGVFLSFETLCRDALDQGRVCAPIPRFHRTDLRYWLLSHGELSLSPEQRLFRKWLIDSTGAEGLGHRGIVNGGNGGGLRSGGA</sequence>
<proteinExistence type="inferred from homology"/>
<dbReference type="Gene3D" id="1.10.10.10">
    <property type="entry name" value="Winged helix-like DNA-binding domain superfamily/Winged helix DNA-binding domain"/>
    <property type="match status" value="1"/>
</dbReference>
<evidence type="ECO:0000313" key="7">
    <source>
        <dbReference type="Proteomes" id="UP000193963"/>
    </source>
</evidence>
<protein>
    <submittedName>
        <fullName evidence="6">Glycine cleavage system transcriptional activator</fullName>
    </submittedName>
</protein>
<dbReference type="Pfam" id="PF03466">
    <property type="entry name" value="LysR_substrate"/>
    <property type="match status" value="1"/>
</dbReference>
<reference evidence="6 7" key="1">
    <citation type="submission" date="2017-03" db="EMBL/GenBank/DDBJ databases">
        <authorList>
            <person name="Afonso C.L."/>
            <person name="Miller P.J."/>
            <person name="Scott M.A."/>
            <person name="Spackman E."/>
            <person name="Goraichik I."/>
            <person name="Dimitrov K.M."/>
            <person name="Suarez D.L."/>
            <person name="Swayne D.E."/>
        </authorList>
    </citation>
    <scope>NUCLEOTIDE SEQUENCE [LARGE SCALE GENOMIC DNA]</scope>
    <source>
        <strain evidence="6 7">CECT 7751</strain>
    </source>
</reference>
<evidence type="ECO:0000256" key="3">
    <source>
        <dbReference type="ARBA" id="ARBA00023125"/>
    </source>
</evidence>
<keyword evidence="4" id="KW-0804">Transcription</keyword>
<evidence type="ECO:0000256" key="2">
    <source>
        <dbReference type="ARBA" id="ARBA00023015"/>
    </source>
</evidence>
<keyword evidence="2" id="KW-0805">Transcription regulation</keyword>
<dbReference type="GO" id="GO:0006351">
    <property type="term" value="P:DNA-templated transcription"/>
    <property type="evidence" value="ECO:0007669"/>
    <property type="project" value="TreeGrafter"/>
</dbReference>
<name>A0A1X6ZTV0_9RHOB</name>
<gene>
    <name evidence="6" type="primary">gcvA_8</name>
    <name evidence="6" type="ORF">PSM7751_03074</name>
</gene>
<dbReference type="EMBL" id="FWFN01000006">
    <property type="protein sequence ID" value="SLN61321.1"/>
    <property type="molecule type" value="Genomic_DNA"/>
</dbReference>
<dbReference type="InterPro" id="IPR058163">
    <property type="entry name" value="LysR-type_TF_proteobact-type"/>
</dbReference>
<keyword evidence="7" id="KW-1185">Reference proteome</keyword>
<organism evidence="6 7">
    <name type="scientific">Pseudooceanicola marinus</name>
    <dbReference type="NCBI Taxonomy" id="396013"/>
    <lineage>
        <taxon>Bacteria</taxon>
        <taxon>Pseudomonadati</taxon>
        <taxon>Pseudomonadota</taxon>
        <taxon>Alphaproteobacteria</taxon>
        <taxon>Rhodobacterales</taxon>
        <taxon>Paracoccaceae</taxon>
        <taxon>Pseudooceanicola</taxon>
    </lineage>
</organism>
<dbReference type="SUPFAM" id="SSF53850">
    <property type="entry name" value="Periplasmic binding protein-like II"/>
    <property type="match status" value="1"/>
</dbReference>
<dbReference type="RefSeq" id="WP_085889276.1">
    <property type="nucleotide sequence ID" value="NZ_FWFN01000006.1"/>
</dbReference>
<evidence type="ECO:0000256" key="4">
    <source>
        <dbReference type="ARBA" id="ARBA00023163"/>
    </source>
</evidence>
<dbReference type="InterPro" id="IPR036388">
    <property type="entry name" value="WH-like_DNA-bd_sf"/>
</dbReference>
<dbReference type="OrthoDB" id="9804958at2"/>
<accession>A0A1X6ZTV0</accession>
<evidence type="ECO:0000256" key="1">
    <source>
        <dbReference type="ARBA" id="ARBA00009437"/>
    </source>
</evidence>
<dbReference type="Pfam" id="PF00126">
    <property type="entry name" value="HTH_1"/>
    <property type="match status" value="1"/>
</dbReference>
<dbReference type="PROSITE" id="PS50931">
    <property type="entry name" value="HTH_LYSR"/>
    <property type="match status" value="1"/>
</dbReference>
<dbReference type="GO" id="GO:0003700">
    <property type="term" value="F:DNA-binding transcription factor activity"/>
    <property type="evidence" value="ECO:0007669"/>
    <property type="project" value="InterPro"/>
</dbReference>
<dbReference type="InterPro" id="IPR036390">
    <property type="entry name" value="WH_DNA-bd_sf"/>
</dbReference>
<dbReference type="GO" id="GO:0043565">
    <property type="term" value="F:sequence-specific DNA binding"/>
    <property type="evidence" value="ECO:0007669"/>
    <property type="project" value="TreeGrafter"/>
</dbReference>
<dbReference type="AlphaFoldDB" id="A0A1X6ZTV0"/>
<dbReference type="PANTHER" id="PTHR30537:SF74">
    <property type="entry name" value="HTH-TYPE TRANSCRIPTIONAL REGULATOR TRPI"/>
    <property type="match status" value="1"/>
</dbReference>
<evidence type="ECO:0000313" key="6">
    <source>
        <dbReference type="EMBL" id="SLN61321.1"/>
    </source>
</evidence>
<evidence type="ECO:0000259" key="5">
    <source>
        <dbReference type="PROSITE" id="PS50931"/>
    </source>
</evidence>
<comment type="similarity">
    <text evidence="1">Belongs to the LysR transcriptional regulatory family.</text>
</comment>
<feature type="domain" description="HTH lysR-type" evidence="5">
    <location>
        <begin position="7"/>
        <end position="64"/>
    </location>
</feature>
<dbReference type="Proteomes" id="UP000193963">
    <property type="component" value="Unassembled WGS sequence"/>
</dbReference>
<dbReference type="SUPFAM" id="SSF46785">
    <property type="entry name" value="Winged helix' DNA-binding domain"/>
    <property type="match status" value="1"/>
</dbReference>
<dbReference type="PANTHER" id="PTHR30537">
    <property type="entry name" value="HTH-TYPE TRANSCRIPTIONAL REGULATOR"/>
    <property type="match status" value="1"/>
</dbReference>
<dbReference type="InterPro" id="IPR000847">
    <property type="entry name" value="LysR_HTH_N"/>
</dbReference>
<dbReference type="CDD" id="cd08432">
    <property type="entry name" value="PBP2_GcdR_TrpI_HvrB_AmpR_like"/>
    <property type="match status" value="1"/>
</dbReference>